<evidence type="ECO:0000313" key="10">
    <source>
        <dbReference type="Proteomes" id="UP000217771"/>
    </source>
</evidence>
<name>A0A2A2EUM5_9GAMM</name>
<evidence type="ECO:0000256" key="3">
    <source>
        <dbReference type="ARBA" id="ARBA00022475"/>
    </source>
</evidence>
<dbReference type="SUPFAM" id="SSF161098">
    <property type="entry name" value="MetI-like"/>
    <property type="match status" value="1"/>
</dbReference>
<keyword evidence="4 7" id="KW-0812">Transmembrane</keyword>
<dbReference type="Gene3D" id="1.10.3720.10">
    <property type="entry name" value="MetI-like"/>
    <property type="match status" value="1"/>
</dbReference>
<feature type="transmembrane region" description="Helical" evidence="7">
    <location>
        <begin position="92"/>
        <end position="117"/>
    </location>
</feature>
<comment type="subcellular location">
    <subcellularLocation>
        <location evidence="1 7">Cell membrane</location>
        <topology evidence="1 7">Multi-pass membrane protein</topology>
    </subcellularLocation>
</comment>
<comment type="similarity">
    <text evidence="7">Belongs to the binding-protein-dependent transport system permease family.</text>
</comment>
<evidence type="ECO:0000256" key="1">
    <source>
        <dbReference type="ARBA" id="ARBA00004651"/>
    </source>
</evidence>
<dbReference type="EMBL" id="NSKB01000005">
    <property type="protein sequence ID" value="PAU76057.1"/>
    <property type="molecule type" value="Genomic_DNA"/>
</dbReference>
<evidence type="ECO:0000313" key="9">
    <source>
        <dbReference type="EMBL" id="PAU76057.1"/>
    </source>
</evidence>
<dbReference type="PROSITE" id="PS50928">
    <property type="entry name" value="ABC_TM1"/>
    <property type="match status" value="1"/>
</dbReference>
<dbReference type="PANTHER" id="PTHR30151">
    <property type="entry name" value="ALKANE SULFONATE ABC TRANSPORTER-RELATED, MEMBRANE SUBUNIT"/>
    <property type="match status" value="1"/>
</dbReference>
<accession>A0A2A2EUM5</accession>
<dbReference type="GO" id="GO:0055085">
    <property type="term" value="P:transmembrane transport"/>
    <property type="evidence" value="ECO:0007669"/>
    <property type="project" value="InterPro"/>
</dbReference>
<feature type="transmembrane region" description="Helical" evidence="7">
    <location>
        <begin position="123"/>
        <end position="142"/>
    </location>
</feature>
<keyword evidence="3" id="KW-1003">Cell membrane</keyword>
<dbReference type="InterPro" id="IPR035906">
    <property type="entry name" value="MetI-like_sf"/>
</dbReference>
<dbReference type="CDD" id="cd06261">
    <property type="entry name" value="TM_PBP2"/>
    <property type="match status" value="1"/>
</dbReference>
<gene>
    <name evidence="9" type="ORF">CK498_14205</name>
</gene>
<feature type="transmembrane region" description="Helical" evidence="7">
    <location>
        <begin position="220"/>
        <end position="240"/>
    </location>
</feature>
<keyword evidence="5 7" id="KW-1133">Transmembrane helix</keyword>
<dbReference type="Pfam" id="PF00528">
    <property type="entry name" value="BPD_transp_1"/>
    <property type="match status" value="1"/>
</dbReference>
<evidence type="ECO:0000256" key="6">
    <source>
        <dbReference type="ARBA" id="ARBA00023136"/>
    </source>
</evidence>
<feature type="transmembrane region" description="Helical" evidence="7">
    <location>
        <begin position="187"/>
        <end position="208"/>
    </location>
</feature>
<proteinExistence type="inferred from homology"/>
<keyword evidence="2 7" id="KW-0813">Transport</keyword>
<keyword evidence="10" id="KW-1185">Reference proteome</keyword>
<dbReference type="InterPro" id="IPR000515">
    <property type="entry name" value="MetI-like"/>
</dbReference>
<feature type="transmembrane region" description="Helical" evidence="7">
    <location>
        <begin position="9"/>
        <end position="29"/>
    </location>
</feature>
<keyword evidence="6 7" id="KW-0472">Membrane</keyword>
<evidence type="ECO:0000259" key="8">
    <source>
        <dbReference type="PROSITE" id="PS50928"/>
    </source>
</evidence>
<organism evidence="9 10">
    <name type="scientific">Halomonas salipaludis</name>
    <dbReference type="NCBI Taxonomy" id="2032625"/>
    <lineage>
        <taxon>Bacteria</taxon>
        <taxon>Pseudomonadati</taxon>
        <taxon>Pseudomonadota</taxon>
        <taxon>Gammaproteobacteria</taxon>
        <taxon>Oceanospirillales</taxon>
        <taxon>Halomonadaceae</taxon>
        <taxon>Halomonas</taxon>
    </lineage>
</organism>
<evidence type="ECO:0000256" key="7">
    <source>
        <dbReference type="RuleBase" id="RU363032"/>
    </source>
</evidence>
<evidence type="ECO:0000256" key="5">
    <source>
        <dbReference type="ARBA" id="ARBA00022989"/>
    </source>
</evidence>
<evidence type="ECO:0000256" key="2">
    <source>
        <dbReference type="ARBA" id="ARBA00022448"/>
    </source>
</evidence>
<feature type="transmembrane region" description="Helical" evidence="7">
    <location>
        <begin position="61"/>
        <end position="85"/>
    </location>
</feature>
<dbReference type="AlphaFoldDB" id="A0A2A2EUM5"/>
<feature type="domain" description="ABC transmembrane type-1" evidence="8">
    <location>
        <begin position="57"/>
        <end position="241"/>
    </location>
</feature>
<dbReference type="RefSeq" id="WP_095621526.1">
    <property type="nucleotide sequence ID" value="NZ_NSKB01000005.1"/>
</dbReference>
<dbReference type="GO" id="GO:0005886">
    <property type="term" value="C:plasma membrane"/>
    <property type="evidence" value="ECO:0007669"/>
    <property type="project" value="UniProtKB-SubCell"/>
</dbReference>
<sequence length="248" mass="26917">MTEYVGSRLWAALSILGFFLFWELAVHLLEIPAYLLPPVSGIVGQVYSDLANLLGAAGVTLFQAVAGFSIGALVGLTLAIALTFMKSIRQSLLSIVVAINTVPMIAYAPLVILWFGVGMQSKVIIVSCEVGFTVLLGTLGGLNQTDQRSIDLLRSFGAGPLTIMTRLRLPTALPAIMTALRLSTVRSIIATIVVEMLGAYQGLGWTIFQSVVMSDFLTVWAAIFLASIMSLLFFGLISWLERRLVFWR</sequence>
<dbReference type="PANTHER" id="PTHR30151:SF20">
    <property type="entry name" value="ABC TRANSPORTER PERMEASE PROTEIN HI_0355-RELATED"/>
    <property type="match status" value="1"/>
</dbReference>
<evidence type="ECO:0000256" key="4">
    <source>
        <dbReference type="ARBA" id="ARBA00022692"/>
    </source>
</evidence>
<protein>
    <submittedName>
        <fullName evidence="9">ABC transporter permease</fullName>
    </submittedName>
</protein>
<dbReference type="OrthoDB" id="8138334at2"/>
<dbReference type="Proteomes" id="UP000217771">
    <property type="component" value="Unassembled WGS sequence"/>
</dbReference>
<comment type="caution">
    <text evidence="9">The sequence shown here is derived from an EMBL/GenBank/DDBJ whole genome shotgun (WGS) entry which is preliminary data.</text>
</comment>
<reference evidence="9 10" key="1">
    <citation type="submission" date="2017-08" db="EMBL/GenBank/DDBJ databases">
        <title>Halomonas alkalisoli sp. nov., isolated from saline alkaline soil.</title>
        <authorList>
            <person name="Wang D."/>
            <person name="Zhang G."/>
        </authorList>
    </citation>
    <scope>NUCLEOTIDE SEQUENCE [LARGE SCALE GENOMIC DNA]</scope>
    <source>
        <strain evidence="9 10">WRN001</strain>
    </source>
</reference>